<dbReference type="AlphaFoldDB" id="A0A084WPH2"/>
<dbReference type="VEuPathDB" id="VectorBase:ASIS006468"/>
<dbReference type="EMBL" id="ATLV01025077">
    <property type="status" value="NOT_ANNOTATED_CDS"/>
    <property type="molecule type" value="Genomic_DNA"/>
</dbReference>
<feature type="signal peptide" evidence="2">
    <location>
        <begin position="1"/>
        <end position="39"/>
    </location>
</feature>
<gene>
    <name evidence="3" type="ORF">ZHAS_00020435</name>
</gene>
<dbReference type="STRING" id="74873.A0A084WPH2"/>
<name>A0A084WPH2_ANOSI</name>
<feature type="chain" id="PRO_5001785011" evidence="2">
    <location>
        <begin position="40"/>
        <end position="579"/>
    </location>
</feature>
<sequence length="579" mass="64752">MGRRTTGPEAAVLRMSQLFALALSAVAVTTSMTAASVRAETHNPAPATILTINQCDQQHGTPSTSTKECFCPPGYASLQQVSGEGWTRKPVPLCIGLRSPGPWEDVCVASGSNTDYYDLPPEETDLVRVFLAAHGVGECWISARRIAPRGALVRRLPGSSWNKRIEPDYKKVPLVLGEQEPLGPTDPGCAAIGGPQFGQLVIRNCSRPLHHLCLYRESSSLLTAFCSPGEYTTRYAAPQQHFCYTVRELSPDTQFWISVKPEYEKLNITTERTRQLGNELLNQFSSITRKLCPSEMLPRPSDTQIRLVKRAQNALSGSGPVYGCAVFQRKALSEMGEQTPSMHLYFDKARHKLFLTVYEGWRFWREKSKDPGFVCYTNADVALIRTVQTSQVRKFPLHRHHTHRGDDDDDDNNSDGADDKPENAEGERTMYEVRMVDSGSPGQYWCEAHLVPGLKHLVSQPVLAGRRPDGKSFFSASVDLLMDRPDVESIRLSTYEKLIKEHIKQHKSSQPELQPVFNLMKSTHVKRVDATWETADQSGSHTVRLILHVVMKRVKSWGNFPSIPELAANEIGKTHFLLN</sequence>
<keyword evidence="5" id="KW-1185">Reference proteome</keyword>
<feature type="region of interest" description="Disordered" evidence="1">
    <location>
        <begin position="394"/>
        <end position="429"/>
    </location>
</feature>
<dbReference type="OMA" id="CEAHLVP"/>
<proteinExistence type="predicted"/>
<evidence type="ECO:0000256" key="2">
    <source>
        <dbReference type="SAM" id="SignalP"/>
    </source>
</evidence>
<protein>
    <submittedName>
        <fullName evidence="3">AGAP012973-PA-like protein</fullName>
    </submittedName>
</protein>
<reference evidence="4" key="2">
    <citation type="submission" date="2020-05" db="UniProtKB">
        <authorList>
            <consortium name="EnsemblMetazoa"/>
        </authorList>
    </citation>
    <scope>IDENTIFICATION</scope>
</reference>
<keyword evidence="2" id="KW-0732">Signal</keyword>
<dbReference type="VEuPathDB" id="VectorBase:ASIC020435"/>
<evidence type="ECO:0000313" key="3">
    <source>
        <dbReference type="EMBL" id="KFB52116.1"/>
    </source>
</evidence>
<organism evidence="3">
    <name type="scientific">Anopheles sinensis</name>
    <name type="common">Mosquito</name>
    <dbReference type="NCBI Taxonomy" id="74873"/>
    <lineage>
        <taxon>Eukaryota</taxon>
        <taxon>Metazoa</taxon>
        <taxon>Ecdysozoa</taxon>
        <taxon>Arthropoda</taxon>
        <taxon>Hexapoda</taxon>
        <taxon>Insecta</taxon>
        <taxon>Pterygota</taxon>
        <taxon>Neoptera</taxon>
        <taxon>Endopterygota</taxon>
        <taxon>Diptera</taxon>
        <taxon>Nematocera</taxon>
        <taxon>Culicoidea</taxon>
        <taxon>Culicidae</taxon>
        <taxon>Anophelinae</taxon>
        <taxon>Anopheles</taxon>
    </lineage>
</organism>
<dbReference type="Proteomes" id="UP000030765">
    <property type="component" value="Unassembled WGS sequence"/>
</dbReference>
<reference evidence="3 5" key="1">
    <citation type="journal article" date="2014" name="BMC Genomics">
        <title>Genome sequence of Anopheles sinensis provides insight into genetics basis of mosquito competence for malaria parasites.</title>
        <authorList>
            <person name="Zhou D."/>
            <person name="Zhang D."/>
            <person name="Ding G."/>
            <person name="Shi L."/>
            <person name="Hou Q."/>
            <person name="Ye Y."/>
            <person name="Xu Y."/>
            <person name="Zhou H."/>
            <person name="Xiong C."/>
            <person name="Li S."/>
            <person name="Yu J."/>
            <person name="Hong S."/>
            <person name="Yu X."/>
            <person name="Zou P."/>
            <person name="Chen C."/>
            <person name="Chang X."/>
            <person name="Wang W."/>
            <person name="Lv Y."/>
            <person name="Sun Y."/>
            <person name="Ma L."/>
            <person name="Shen B."/>
            <person name="Zhu C."/>
        </authorList>
    </citation>
    <scope>NUCLEOTIDE SEQUENCE [LARGE SCALE GENOMIC DNA]</scope>
</reference>
<evidence type="ECO:0000313" key="5">
    <source>
        <dbReference type="Proteomes" id="UP000030765"/>
    </source>
</evidence>
<feature type="compositionally biased region" description="Basic and acidic residues" evidence="1">
    <location>
        <begin position="417"/>
        <end position="429"/>
    </location>
</feature>
<dbReference type="EnsemblMetazoa" id="ASIC020435-RA">
    <property type="protein sequence ID" value="ASIC020435-PA"/>
    <property type="gene ID" value="ASIC020435"/>
</dbReference>
<accession>A0A084WPH2</accession>
<evidence type="ECO:0000256" key="1">
    <source>
        <dbReference type="SAM" id="MobiDB-lite"/>
    </source>
</evidence>
<dbReference type="EMBL" id="KE525369">
    <property type="protein sequence ID" value="KFB52116.1"/>
    <property type="molecule type" value="Genomic_DNA"/>
</dbReference>
<evidence type="ECO:0000313" key="4">
    <source>
        <dbReference type="EnsemblMetazoa" id="ASIC020435-PA"/>
    </source>
</evidence>